<proteinExistence type="predicted"/>
<evidence type="ECO:0000313" key="2">
    <source>
        <dbReference type="Proteomes" id="UP000821845"/>
    </source>
</evidence>
<comment type="caution">
    <text evidence="1">The sequence shown here is derived from an EMBL/GenBank/DDBJ whole genome shotgun (WGS) entry which is preliminary data.</text>
</comment>
<accession>A0ACB7TB58</accession>
<organism evidence="1 2">
    <name type="scientific">Hyalomma asiaticum</name>
    <name type="common">Tick</name>
    <dbReference type="NCBI Taxonomy" id="266040"/>
    <lineage>
        <taxon>Eukaryota</taxon>
        <taxon>Metazoa</taxon>
        <taxon>Ecdysozoa</taxon>
        <taxon>Arthropoda</taxon>
        <taxon>Chelicerata</taxon>
        <taxon>Arachnida</taxon>
        <taxon>Acari</taxon>
        <taxon>Parasitiformes</taxon>
        <taxon>Ixodida</taxon>
        <taxon>Ixodoidea</taxon>
        <taxon>Ixodidae</taxon>
        <taxon>Hyalomminae</taxon>
        <taxon>Hyalomma</taxon>
    </lineage>
</organism>
<reference evidence="1" key="1">
    <citation type="submission" date="2020-05" db="EMBL/GenBank/DDBJ databases">
        <title>Large-scale comparative analyses of tick genomes elucidate their genetic diversity and vector capacities.</title>
        <authorList>
            <person name="Jia N."/>
            <person name="Wang J."/>
            <person name="Shi W."/>
            <person name="Du L."/>
            <person name="Sun Y."/>
            <person name="Zhan W."/>
            <person name="Jiang J."/>
            <person name="Wang Q."/>
            <person name="Zhang B."/>
            <person name="Ji P."/>
            <person name="Sakyi L.B."/>
            <person name="Cui X."/>
            <person name="Yuan T."/>
            <person name="Jiang B."/>
            <person name="Yang W."/>
            <person name="Lam T.T.-Y."/>
            <person name="Chang Q."/>
            <person name="Ding S."/>
            <person name="Wang X."/>
            <person name="Zhu J."/>
            <person name="Ruan X."/>
            <person name="Zhao L."/>
            <person name="Wei J."/>
            <person name="Que T."/>
            <person name="Du C."/>
            <person name="Cheng J."/>
            <person name="Dai P."/>
            <person name="Han X."/>
            <person name="Huang E."/>
            <person name="Gao Y."/>
            <person name="Liu J."/>
            <person name="Shao H."/>
            <person name="Ye R."/>
            <person name="Li L."/>
            <person name="Wei W."/>
            <person name="Wang X."/>
            <person name="Wang C."/>
            <person name="Yang T."/>
            <person name="Huo Q."/>
            <person name="Li W."/>
            <person name="Guo W."/>
            <person name="Chen H."/>
            <person name="Zhou L."/>
            <person name="Ni X."/>
            <person name="Tian J."/>
            <person name="Zhou Y."/>
            <person name="Sheng Y."/>
            <person name="Liu T."/>
            <person name="Pan Y."/>
            <person name="Xia L."/>
            <person name="Li J."/>
            <person name="Zhao F."/>
            <person name="Cao W."/>
        </authorList>
    </citation>
    <scope>NUCLEOTIDE SEQUENCE</scope>
    <source>
        <strain evidence="1">Hyas-2018</strain>
    </source>
</reference>
<sequence length="177" mass="20548">MPHIKTHFVRTPSLLLPRLLCGNKWFPGITKRDLPSYPKVHTRLFFRIRGGFNASRFTHFQLSKLLSTAAGFPATMELRQDIITVNPTTNTVTLSTERYDRLTKYLAIKSLMVNSQEHEVTSYSVPNSETCKGIIYIDRVWKKLSLKKTFYPRFASATHKCTFQKPDFWEKLLMQSS</sequence>
<dbReference type="Proteomes" id="UP000821845">
    <property type="component" value="Chromosome 1"/>
</dbReference>
<evidence type="ECO:0000313" key="1">
    <source>
        <dbReference type="EMBL" id="KAH6944255.1"/>
    </source>
</evidence>
<protein>
    <submittedName>
        <fullName evidence="1">Uncharacterized protein</fullName>
    </submittedName>
</protein>
<keyword evidence="2" id="KW-1185">Reference proteome</keyword>
<gene>
    <name evidence="1" type="ORF">HPB50_002385</name>
</gene>
<dbReference type="EMBL" id="CM023481">
    <property type="protein sequence ID" value="KAH6944255.1"/>
    <property type="molecule type" value="Genomic_DNA"/>
</dbReference>
<name>A0ACB7TB58_HYAAI</name>